<proteinExistence type="predicted"/>
<gene>
    <name evidence="1" type="ORF">NLK58_01800</name>
</gene>
<evidence type="ECO:0000313" key="2">
    <source>
        <dbReference type="Proteomes" id="UP001475781"/>
    </source>
</evidence>
<reference evidence="1 2" key="1">
    <citation type="submission" date="2022-07" db="EMBL/GenBank/DDBJ databases">
        <title>A copper resistant bacterium isolated from sediment samples of deep sea hydrothermal areas.</title>
        <authorList>
            <person name="Zeng X."/>
        </authorList>
    </citation>
    <scope>NUCLEOTIDE SEQUENCE [LARGE SCALE GENOMIC DNA]</scope>
    <source>
        <strain evidence="2">CuT 6</strain>
    </source>
</reference>
<accession>A0ABZ2W315</accession>
<keyword evidence="2" id="KW-1185">Reference proteome</keyword>
<evidence type="ECO:0000313" key="1">
    <source>
        <dbReference type="EMBL" id="WZF88970.1"/>
    </source>
</evidence>
<name>A0ABZ2W315_9GAMM</name>
<sequence length="99" mass="11295">MTARKIRNDSSETIRHCFGYSSTRGIGEAICKMLSGNRDAMVREKTWQNLMAETPTFQSSTFEVVAQFLSRQQKLALINDKEVGLDDPDWELVQFSCQT</sequence>
<dbReference type="RefSeq" id="WP_341581904.1">
    <property type="nucleotide sequence ID" value="NZ_CP101118.1"/>
</dbReference>
<dbReference type="Proteomes" id="UP001475781">
    <property type="component" value="Chromosome"/>
</dbReference>
<protein>
    <submittedName>
        <fullName evidence="1">Uncharacterized protein</fullName>
    </submittedName>
</protein>
<dbReference type="EMBL" id="CP101118">
    <property type="protein sequence ID" value="WZF88970.1"/>
    <property type="molecule type" value="Genomic_DNA"/>
</dbReference>
<organism evidence="1 2">
    <name type="scientific">Marinobacter metalliresistant</name>
    <dbReference type="NCBI Taxonomy" id="2961995"/>
    <lineage>
        <taxon>Bacteria</taxon>
        <taxon>Pseudomonadati</taxon>
        <taxon>Pseudomonadota</taxon>
        <taxon>Gammaproteobacteria</taxon>
        <taxon>Pseudomonadales</taxon>
        <taxon>Marinobacteraceae</taxon>
        <taxon>Marinobacter</taxon>
    </lineage>
</organism>